<dbReference type="InterPro" id="IPR050902">
    <property type="entry name" value="ABC_Transporter_SBP"/>
</dbReference>
<gene>
    <name evidence="3" type="ORF">S06H3_13815</name>
</gene>
<feature type="domain" description="Fe/B12 periplasmic-binding" evidence="2">
    <location>
        <begin position="1"/>
        <end position="200"/>
    </location>
</feature>
<dbReference type="PANTHER" id="PTHR30535">
    <property type="entry name" value="VITAMIN B12-BINDING PROTEIN"/>
    <property type="match status" value="1"/>
</dbReference>
<dbReference type="SUPFAM" id="SSF53807">
    <property type="entry name" value="Helical backbone' metal receptor"/>
    <property type="match status" value="1"/>
</dbReference>
<dbReference type="Pfam" id="PF01497">
    <property type="entry name" value="Peripla_BP_2"/>
    <property type="match status" value="1"/>
</dbReference>
<name>X1NCZ8_9ZZZZ</name>
<dbReference type="PANTHER" id="PTHR30535:SF34">
    <property type="entry name" value="MOLYBDATE-BINDING PROTEIN MOLA"/>
    <property type="match status" value="1"/>
</dbReference>
<evidence type="ECO:0000259" key="2">
    <source>
        <dbReference type="PROSITE" id="PS50983"/>
    </source>
</evidence>
<evidence type="ECO:0000256" key="1">
    <source>
        <dbReference type="ARBA" id="ARBA00022729"/>
    </source>
</evidence>
<sequence>MVITLGFEQQRNLARRLKRIGYNCLTVNIEKVSGLFDAIEKIGAATATQSQANLLVSHIKKKLDELCASVGRDHRIKVLYVVQRQPLRVAGRDTFINEMIELAGGENAVGPTVHKYPPIGAEQVYACRADVIIEPTMGQKDLTAQQDSTLEYWSKFKNVPAVANKRIYVINGDTVSRLGPRLDRAVEEIAKCLRPELFEN</sequence>
<organism evidence="3">
    <name type="scientific">marine sediment metagenome</name>
    <dbReference type="NCBI Taxonomy" id="412755"/>
    <lineage>
        <taxon>unclassified sequences</taxon>
        <taxon>metagenomes</taxon>
        <taxon>ecological metagenomes</taxon>
    </lineage>
</organism>
<reference evidence="3" key="1">
    <citation type="journal article" date="2014" name="Front. Microbiol.">
        <title>High frequency of phylogenetically diverse reductive dehalogenase-homologous genes in deep subseafloor sedimentary metagenomes.</title>
        <authorList>
            <person name="Kawai M."/>
            <person name="Futagami T."/>
            <person name="Toyoda A."/>
            <person name="Takaki Y."/>
            <person name="Nishi S."/>
            <person name="Hori S."/>
            <person name="Arai W."/>
            <person name="Tsubouchi T."/>
            <person name="Morono Y."/>
            <person name="Uchiyama I."/>
            <person name="Ito T."/>
            <person name="Fujiyama A."/>
            <person name="Inagaki F."/>
            <person name="Takami H."/>
        </authorList>
    </citation>
    <scope>NUCLEOTIDE SEQUENCE</scope>
    <source>
        <strain evidence="3">Expedition CK06-06</strain>
    </source>
</reference>
<evidence type="ECO:0000313" key="3">
    <source>
        <dbReference type="EMBL" id="GAI16534.1"/>
    </source>
</evidence>
<dbReference type="AlphaFoldDB" id="X1NCZ8"/>
<dbReference type="EMBL" id="BARV01006742">
    <property type="protein sequence ID" value="GAI16534.1"/>
    <property type="molecule type" value="Genomic_DNA"/>
</dbReference>
<dbReference type="PROSITE" id="PS50983">
    <property type="entry name" value="FE_B12_PBP"/>
    <property type="match status" value="1"/>
</dbReference>
<comment type="caution">
    <text evidence="3">The sequence shown here is derived from an EMBL/GenBank/DDBJ whole genome shotgun (WGS) entry which is preliminary data.</text>
</comment>
<dbReference type="InterPro" id="IPR054828">
    <property type="entry name" value="Vit_B12_bind_prot"/>
</dbReference>
<dbReference type="InterPro" id="IPR002491">
    <property type="entry name" value="ABC_transptr_periplasmic_BD"/>
</dbReference>
<accession>X1NCZ8</accession>
<dbReference type="NCBIfam" id="NF038402">
    <property type="entry name" value="TroA_like"/>
    <property type="match status" value="1"/>
</dbReference>
<keyword evidence="1" id="KW-0732">Signal</keyword>
<proteinExistence type="predicted"/>
<protein>
    <recommendedName>
        <fullName evidence="2">Fe/B12 periplasmic-binding domain-containing protein</fullName>
    </recommendedName>
</protein>
<dbReference type="Gene3D" id="3.40.50.1980">
    <property type="entry name" value="Nitrogenase molybdenum iron protein domain"/>
    <property type="match status" value="1"/>
</dbReference>